<evidence type="ECO:0000313" key="1">
    <source>
        <dbReference type="EMBL" id="OLY77585.1"/>
    </source>
</evidence>
<name>A0A1R0GL17_9FUNG</name>
<proteinExistence type="predicted"/>
<comment type="caution">
    <text evidence="1">The sequence shown here is derived from an EMBL/GenBank/DDBJ whole genome shotgun (WGS) entry which is preliminary data.</text>
</comment>
<keyword evidence="2" id="KW-1185">Reference proteome</keyword>
<protein>
    <submittedName>
        <fullName evidence="1">Uncharacterized protein</fullName>
    </submittedName>
</protein>
<reference evidence="1 2" key="1">
    <citation type="journal article" date="2016" name="Mol. Biol. Evol.">
        <title>Genome-Wide Survey of Gut Fungi (Harpellales) Reveals the First Horizontally Transferred Ubiquitin Gene from a Mosquito Host.</title>
        <authorList>
            <person name="Wang Y."/>
            <person name="White M.M."/>
            <person name="Kvist S."/>
            <person name="Moncalvo J.M."/>
        </authorList>
    </citation>
    <scope>NUCLEOTIDE SEQUENCE [LARGE SCALE GENOMIC DNA]</scope>
    <source>
        <strain evidence="1 2">ALG-7-W6</strain>
    </source>
</reference>
<sequence length="102" mass="10638">MSCFQPIINVFKNLFSSSSKKVTNTTTEAKAATDSAPKQTVTSNALVVYGAEGNGALVKSPASNALVVYSESEGALATTSTSTQLVKTQSPMDTTPNKIAKY</sequence>
<evidence type="ECO:0000313" key="2">
    <source>
        <dbReference type="Proteomes" id="UP000187455"/>
    </source>
</evidence>
<dbReference type="AlphaFoldDB" id="A0A1R0GL17"/>
<organism evidence="1 2">
    <name type="scientific">Smittium mucronatum</name>
    <dbReference type="NCBI Taxonomy" id="133383"/>
    <lineage>
        <taxon>Eukaryota</taxon>
        <taxon>Fungi</taxon>
        <taxon>Fungi incertae sedis</taxon>
        <taxon>Zoopagomycota</taxon>
        <taxon>Kickxellomycotina</taxon>
        <taxon>Harpellomycetes</taxon>
        <taxon>Harpellales</taxon>
        <taxon>Legeriomycetaceae</taxon>
        <taxon>Smittium</taxon>
    </lineage>
</organism>
<gene>
    <name evidence="1" type="ORF">AYI68_g8383</name>
</gene>
<dbReference type="EMBL" id="LSSL01007785">
    <property type="protein sequence ID" value="OLY77585.1"/>
    <property type="molecule type" value="Genomic_DNA"/>
</dbReference>
<dbReference type="Proteomes" id="UP000187455">
    <property type="component" value="Unassembled WGS sequence"/>
</dbReference>
<accession>A0A1R0GL17</accession>